<dbReference type="Pfam" id="PF00126">
    <property type="entry name" value="HTH_1"/>
    <property type="match status" value="1"/>
</dbReference>
<dbReference type="InterPro" id="IPR000847">
    <property type="entry name" value="LysR_HTH_N"/>
</dbReference>
<dbReference type="FunFam" id="1.10.10.10:FF:000001">
    <property type="entry name" value="LysR family transcriptional regulator"/>
    <property type="match status" value="1"/>
</dbReference>
<dbReference type="PRINTS" id="PR00039">
    <property type="entry name" value="HTHLYSR"/>
</dbReference>
<dbReference type="InterPro" id="IPR036388">
    <property type="entry name" value="WH-like_DNA-bd_sf"/>
</dbReference>
<dbReference type="PROSITE" id="PS50931">
    <property type="entry name" value="HTH_LYSR"/>
    <property type="match status" value="1"/>
</dbReference>
<keyword evidence="3" id="KW-0238">DNA-binding</keyword>
<dbReference type="EMBL" id="FMJD01000008">
    <property type="protein sequence ID" value="SCM77014.1"/>
    <property type="molecule type" value="Genomic_DNA"/>
</dbReference>
<evidence type="ECO:0000256" key="3">
    <source>
        <dbReference type="ARBA" id="ARBA00023125"/>
    </source>
</evidence>
<dbReference type="GO" id="GO:0003677">
    <property type="term" value="F:DNA binding"/>
    <property type="evidence" value="ECO:0007669"/>
    <property type="project" value="UniProtKB-KW"/>
</dbReference>
<gene>
    <name evidence="6" type="ORF">KL86PLE_40819</name>
</gene>
<dbReference type="GO" id="GO:0032993">
    <property type="term" value="C:protein-DNA complex"/>
    <property type="evidence" value="ECO:0007669"/>
    <property type="project" value="TreeGrafter"/>
</dbReference>
<sequence length="307" mass="33183">MDDRLLQSFMTVAECGSFTIAADRLSITQSALSRQIQSVEQTLGVELFERIGKKIRVSPEGEALRARINEVLIATKNLRLSAEELKKGEAGVLKVGACSQLIERYFPDFLREWQDEHPRVDIRLEEGGGADLDAKLMSGVVQLTINASSYARTPDVEARPLCHLAVLAIGAAERIGRSGAPIDIADVCSHPLLLLNRRHVSREMFDAACRLAGLEPRVALESGSPHTVFSMAIGNVGVAVLPSSIRALKTDLTVRPIAIDGRPVEFEISAIWSRSTPLPAYGRRFVDALAAHIAREQDGGAGTAAVA</sequence>
<evidence type="ECO:0000313" key="6">
    <source>
        <dbReference type="EMBL" id="SCM77014.1"/>
    </source>
</evidence>
<proteinExistence type="inferred from homology"/>
<dbReference type="AlphaFoldDB" id="A0A212LHJ5"/>
<organism evidence="6">
    <name type="scientific">uncultured Pleomorphomonas sp</name>
    <dbReference type="NCBI Taxonomy" id="442121"/>
    <lineage>
        <taxon>Bacteria</taxon>
        <taxon>Pseudomonadati</taxon>
        <taxon>Pseudomonadota</taxon>
        <taxon>Alphaproteobacteria</taxon>
        <taxon>Hyphomicrobiales</taxon>
        <taxon>Pleomorphomonadaceae</taxon>
        <taxon>Pleomorphomonas</taxon>
        <taxon>environmental samples</taxon>
    </lineage>
</organism>
<dbReference type="PANTHER" id="PTHR30346">
    <property type="entry name" value="TRANSCRIPTIONAL DUAL REGULATOR HCAR-RELATED"/>
    <property type="match status" value="1"/>
</dbReference>
<protein>
    <submittedName>
        <fullName evidence="6">HTH-type transcriptional regulator</fullName>
    </submittedName>
</protein>
<dbReference type="CDD" id="cd05466">
    <property type="entry name" value="PBP2_LTTR_substrate"/>
    <property type="match status" value="1"/>
</dbReference>
<dbReference type="SUPFAM" id="SSF46785">
    <property type="entry name" value="Winged helix' DNA-binding domain"/>
    <property type="match status" value="1"/>
</dbReference>
<dbReference type="Gene3D" id="3.40.190.290">
    <property type="match status" value="1"/>
</dbReference>
<feature type="domain" description="HTH lysR-type" evidence="5">
    <location>
        <begin position="1"/>
        <end position="58"/>
    </location>
</feature>
<comment type="similarity">
    <text evidence="1">Belongs to the LysR transcriptional regulatory family.</text>
</comment>
<reference evidence="6" key="1">
    <citation type="submission" date="2016-08" db="EMBL/GenBank/DDBJ databases">
        <authorList>
            <person name="Seilhamer J.J."/>
        </authorList>
    </citation>
    <scope>NUCLEOTIDE SEQUENCE</scope>
    <source>
        <strain evidence="6">86</strain>
    </source>
</reference>
<evidence type="ECO:0000259" key="5">
    <source>
        <dbReference type="PROSITE" id="PS50931"/>
    </source>
</evidence>
<dbReference type="InterPro" id="IPR005119">
    <property type="entry name" value="LysR_subst-bd"/>
</dbReference>
<evidence type="ECO:0000256" key="1">
    <source>
        <dbReference type="ARBA" id="ARBA00009437"/>
    </source>
</evidence>
<dbReference type="Gene3D" id="1.10.10.10">
    <property type="entry name" value="Winged helix-like DNA-binding domain superfamily/Winged helix DNA-binding domain"/>
    <property type="match status" value="1"/>
</dbReference>
<keyword evidence="2" id="KW-0805">Transcription regulation</keyword>
<accession>A0A212LHJ5</accession>
<dbReference type="PANTHER" id="PTHR30346:SF0">
    <property type="entry name" value="HCA OPERON TRANSCRIPTIONAL ACTIVATOR HCAR"/>
    <property type="match status" value="1"/>
</dbReference>
<dbReference type="InterPro" id="IPR036390">
    <property type="entry name" value="WH_DNA-bd_sf"/>
</dbReference>
<keyword evidence="4" id="KW-0804">Transcription</keyword>
<dbReference type="RefSeq" id="WP_288197016.1">
    <property type="nucleotide sequence ID" value="NZ_LT608334.1"/>
</dbReference>
<name>A0A212LHJ5_9HYPH</name>
<dbReference type="SUPFAM" id="SSF53850">
    <property type="entry name" value="Periplasmic binding protein-like II"/>
    <property type="match status" value="1"/>
</dbReference>
<evidence type="ECO:0000256" key="4">
    <source>
        <dbReference type="ARBA" id="ARBA00023163"/>
    </source>
</evidence>
<dbReference type="Pfam" id="PF03466">
    <property type="entry name" value="LysR_substrate"/>
    <property type="match status" value="1"/>
</dbReference>
<evidence type="ECO:0000256" key="2">
    <source>
        <dbReference type="ARBA" id="ARBA00023015"/>
    </source>
</evidence>
<dbReference type="GO" id="GO:0003700">
    <property type="term" value="F:DNA-binding transcription factor activity"/>
    <property type="evidence" value="ECO:0007669"/>
    <property type="project" value="InterPro"/>
</dbReference>